<dbReference type="EMBL" id="JRHC01000003">
    <property type="protein sequence ID" value="KJF43416.1"/>
    <property type="molecule type" value="Genomic_DNA"/>
</dbReference>
<comment type="caution">
    <text evidence="2">The sequence shown here is derived from an EMBL/GenBank/DDBJ whole genome shotgun (WGS) entry which is preliminary data.</text>
</comment>
<reference evidence="2 3" key="1">
    <citation type="submission" date="2014-09" db="EMBL/GenBank/DDBJ databases">
        <title>Draft Genome Sequence of Draconibacterium sp. JN14CK-3.</title>
        <authorList>
            <person name="Dong C."/>
            <person name="Lai Q."/>
            <person name="Shao Z."/>
        </authorList>
    </citation>
    <scope>NUCLEOTIDE SEQUENCE [LARGE SCALE GENOMIC DNA]</scope>
    <source>
        <strain evidence="2 3">JN14CK-3</strain>
    </source>
</reference>
<proteinExistence type="predicted"/>
<sequence length="172" mass="18933">MNTDNTFNEETLPTENQAEAKPETLELTEEINHNLHSAGKWSQFLSILGFIGTGFMVLGGISVSIMTAFIPDTKPNIFPFPMALFGVIYIVFAGVYLLPILYLFRFSNSIKQAVALKKQDQLSIAFNNLRAHYKTFGIIMIVIMCLYPIMIIGMVLFGIFSGLGAAGGGIPM</sequence>
<evidence type="ECO:0000256" key="1">
    <source>
        <dbReference type="SAM" id="Phobius"/>
    </source>
</evidence>
<evidence type="ECO:0000313" key="2">
    <source>
        <dbReference type="EMBL" id="KJF43416.1"/>
    </source>
</evidence>
<keyword evidence="1" id="KW-1133">Transmembrane helix</keyword>
<protein>
    <recommendedName>
        <fullName evidence="4">DUF5362 domain-containing protein</fullName>
    </recommendedName>
</protein>
<keyword evidence="3" id="KW-1185">Reference proteome</keyword>
<dbReference type="PATRIC" id="fig|1544798.3.peg.3042"/>
<feature type="transmembrane region" description="Helical" evidence="1">
    <location>
        <begin position="136"/>
        <end position="163"/>
    </location>
</feature>
<evidence type="ECO:0000313" key="3">
    <source>
        <dbReference type="Proteomes" id="UP000032544"/>
    </source>
</evidence>
<dbReference type="OrthoDB" id="1121797at2"/>
<evidence type="ECO:0008006" key="4">
    <source>
        <dbReference type="Google" id="ProtNLM"/>
    </source>
</evidence>
<feature type="transmembrane region" description="Helical" evidence="1">
    <location>
        <begin position="44"/>
        <end position="70"/>
    </location>
</feature>
<dbReference type="RefSeq" id="WP_045030728.1">
    <property type="nucleotide sequence ID" value="NZ_JRHC01000003.1"/>
</dbReference>
<keyword evidence="1" id="KW-0812">Transmembrane</keyword>
<gene>
    <name evidence="2" type="ORF">LH29_14395</name>
</gene>
<feature type="transmembrane region" description="Helical" evidence="1">
    <location>
        <begin position="82"/>
        <end position="104"/>
    </location>
</feature>
<dbReference type="Proteomes" id="UP000032544">
    <property type="component" value="Unassembled WGS sequence"/>
</dbReference>
<keyword evidence="1" id="KW-0472">Membrane</keyword>
<dbReference type="AlphaFoldDB" id="A0A0D8JA69"/>
<accession>A0A0D8JA69</accession>
<organism evidence="2 3">
    <name type="scientific">Draconibacterium sediminis</name>
    <dbReference type="NCBI Taxonomy" id="1544798"/>
    <lineage>
        <taxon>Bacteria</taxon>
        <taxon>Pseudomonadati</taxon>
        <taxon>Bacteroidota</taxon>
        <taxon>Bacteroidia</taxon>
        <taxon>Marinilabiliales</taxon>
        <taxon>Prolixibacteraceae</taxon>
        <taxon>Draconibacterium</taxon>
    </lineage>
</organism>
<name>A0A0D8JA69_9BACT</name>